<dbReference type="Proteomes" id="UP000218690">
    <property type="component" value="Unassembled WGS sequence"/>
</dbReference>
<organism evidence="1 2">
    <name type="scientific">Corynebacterium accolens</name>
    <dbReference type="NCBI Taxonomy" id="38284"/>
    <lineage>
        <taxon>Bacteria</taxon>
        <taxon>Bacillati</taxon>
        <taxon>Actinomycetota</taxon>
        <taxon>Actinomycetes</taxon>
        <taxon>Mycobacteriales</taxon>
        <taxon>Corynebacteriaceae</taxon>
        <taxon>Corynebacterium</taxon>
    </lineage>
</organism>
<dbReference type="Gene3D" id="3.40.630.30">
    <property type="match status" value="1"/>
</dbReference>
<protein>
    <recommendedName>
        <fullName evidence="3">GNAT family N-acetyltransferase</fullName>
    </recommendedName>
</protein>
<comment type="caution">
    <text evidence="1">The sequence shown here is derived from an EMBL/GenBank/DDBJ whole genome shotgun (WGS) entry which is preliminary data.</text>
</comment>
<evidence type="ECO:0000313" key="2">
    <source>
        <dbReference type="Proteomes" id="UP000218690"/>
    </source>
</evidence>
<evidence type="ECO:0000313" key="1">
    <source>
        <dbReference type="EMBL" id="PCC83898.1"/>
    </source>
</evidence>
<dbReference type="SUPFAM" id="SSF55729">
    <property type="entry name" value="Acyl-CoA N-acyltransferases (Nat)"/>
    <property type="match status" value="1"/>
</dbReference>
<gene>
    <name evidence="1" type="ORF">COM45_00255</name>
</gene>
<reference evidence="1 2" key="1">
    <citation type="submission" date="2017-09" db="EMBL/GenBank/DDBJ databases">
        <title>Draft Genome Sequence of Corynebacterium accolens AH4003.</title>
        <authorList>
            <person name="Chen Y."/>
            <person name="Oosthuysen W.F."/>
            <person name="Kelley S."/>
            <person name="Horswill A."/>
        </authorList>
    </citation>
    <scope>NUCLEOTIDE SEQUENCE [LARGE SCALE GENOMIC DNA]</scope>
    <source>
        <strain evidence="1 2">AH4003</strain>
    </source>
</reference>
<proteinExistence type="predicted"/>
<dbReference type="AlphaFoldDB" id="A0A2A4AP01"/>
<name>A0A2A4AP01_9CORY</name>
<dbReference type="InterPro" id="IPR016181">
    <property type="entry name" value="Acyl_CoA_acyltransferase"/>
</dbReference>
<accession>A0A2A4AP01</accession>
<sequence length="346" mass="38141">MHVIQIAPPHLENNDSPSLTLRVCHEADSALLKYLAGNDDFCESMDSLLNSLRPSSQRLSFLLAACEQEGQLRAQEDETDLGARGFLRVNMPLTGETTLAYLAPIFVDDYSEEVLDALLDAAAELMAQHGRTTITLDVDFAIGGLDDDPRAAAFTGHGFVLGIVEQACQLELAKAEPAQLPAGLRAEYFEGHLLPEHLSDHTDSFLEILSIADLDVPTAEGPIEREWTEEMLQEAAKHHARSKTVTANAVLIDEEGIAALSVLLLDPSHPEVAKQELTITHRRARGRGWGMLVKQALWGEVAARYPRLKRVTTYNALSNERMLAINAKLGLEPKFWWTSWTKSLAS</sequence>
<dbReference type="EMBL" id="NWBP01000001">
    <property type="protein sequence ID" value="PCC83898.1"/>
    <property type="molecule type" value="Genomic_DNA"/>
</dbReference>
<evidence type="ECO:0008006" key="3">
    <source>
        <dbReference type="Google" id="ProtNLM"/>
    </source>
</evidence>